<dbReference type="Proteomes" id="UP000005239">
    <property type="component" value="Unassembled WGS sequence"/>
</dbReference>
<sequence>MSEETLQFSKIKFLPFGTGIHQADDGIIYYNGGSPRRLYVEWNKEKIDIDTCDEFKGNDSSDFKALGVNGEILYFTTNGQLFQGTFSSSTCSFYVDLCRDLLESETLSVREFVRRTIEGKNYAYRICDDPESDKILIDDEVECRPLIAVHRKRAYYSTQVECLTEPSIRNLFDDVYVVEFPFTFVIPNARESSRYIYFIDGHRRRPSAPVTDKNKFENLWTHKHLHTLDTNTMQFLPPVAFDTGYTKITNYSVLNGTITMAGSKDHDRDFDVFSGKDSTKDAILPPYDYCLMEAELPDGYFDVIPVDAASDAHAMSAAEFENTTDEVSETIVTLSAMEVLEKDFDADVELDEVYPSAEEYHEYSDDDSSEATITLNSDEYEEGIVNELSEEITKLSTDEREEDIIVNDIPDYAPDDVPEGMVNDHREARREEKVAHENHDHMQPLSVEDAQNTVDEFRVSEENDSQPDDNSDAELADIVSDEKNQANVA</sequence>
<gene>
    <name evidence="2" type="primary">WBGene00274808</name>
</gene>
<reference evidence="3" key="1">
    <citation type="journal article" date="2008" name="Nat. Genet.">
        <title>The Pristionchus pacificus genome provides a unique perspective on nematode lifestyle and parasitism.</title>
        <authorList>
            <person name="Dieterich C."/>
            <person name="Clifton S.W."/>
            <person name="Schuster L.N."/>
            <person name="Chinwalla A."/>
            <person name="Delehaunty K."/>
            <person name="Dinkelacker I."/>
            <person name="Fulton L."/>
            <person name="Fulton R."/>
            <person name="Godfrey J."/>
            <person name="Minx P."/>
            <person name="Mitreva M."/>
            <person name="Roeseler W."/>
            <person name="Tian H."/>
            <person name="Witte H."/>
            <person name="Yang S.P."/>
            <person name="Wilson R.K."/>
            <person name="Sommer R.J."/>
        </authorList>
    </citation>
    <scope>NUCLEOTIDE SEQUENCE [LARGE SCALE GENOMIC DNA]</scope>
    <source>
        <strain evidence="3">PS312</strain>
    </source>
</reference>
<evidence type="ECO:0000313" key="2">
    <source>
        <dbReference type="EnsemblMetazoa" id="PPA36439.1"/>
    </source>
</evidence>
<protein>
    <submittedName>
        <fullName evidence="2">Uncharacterized protein</fullName>
    </submittedName>
</protein>
<dbReference type="EnsemblMetazoa" id="PPA36439.1">
    <property type="protein sequence ID" value="PPA36439.1"/>
    <property type="gene ID" value="WBGene00274808"/>
</dbReference>
<feature type="compositionally biased region" description="Basic and acidic residues" evidence="1">
    <location>
        <begin position="480"/>
        <end position="489"/>
    </location>
</feature>
<organism evidence="2 3">
    <name type="scientific">Pristionchus pacificus</name>
    <name type="common">Parasitic nematode worm</name>
    <dbReference type="NCBI Taxonomy" id="54126"/>
    <lineage>
        <taxon>Eukaryota</taxon>
        <taxon>Metazoa</taxon>
        <taxon>Ecdysozoa</taxon>
        <taxon>Nematoda</taxon>
        <taxon>Chromadorea</taxon>
        <taxon>Rhabditida</taxon>
        <taxon>Rhabditina</taxon>
        <taxon>Diplogasteromorpha</taxon>
        <taxon>Diplogasteroidea</taxon>
        <taxon>Neodiplogasteridae</taxon>
        <taxon>Pristionchus</taxon>
    </lineage>
</organism>
<proteinExistence type="predicted"/>
<accession>A0A2A6CXG6</accession>
<name>A0A2A6CXG6_PRIPA</name>
<reference evidence="2" key="2">
    <citation type="submission" date="2022-06" db="UniProtKB">
        <authorList>
            <consortium name="EnsemblMetazoa"/>
        </authorList>
    </citation>
    <scope>IDENTIFICATION</scope>
    <source>
        <strain evidence="2">PS312</strain>
    </source>
</reference>
<feature type="compositionally biased region" description="Acidic residues" evidence="1">
    <location>
        <begin position="462"/>
        <end position="475"/>
    </location>
</feature>
<accession>A0A8R1YQ19</accession>
<feature type="region of interest" description="Disordered" evidence="1">
    <location>
        <begin position="430"/>
        <end position="489"/>
    </location>
</feature>
<keyword evidence="3" id="KW-1185">Reference proteome</keyword>
<dbReference type="AlphaFoldDB" id="A0A2A6CXG6"/>
<evidence type="ECO:0000313" key="3">
    <source>
        <dbReference type="Proteomes" id="UP000005239"/>
    </source>
</evidence>
<feature type="compositionally biased region" description="Basic and acidic residues" evidence="1">
    <location>
        <begin position="430"/>
        <end position="442"/>
    </location>
</feature>
<evidence type="ECO:0000256" key="1">
    <source>
        <dbReference type="SAM" id="MobiDB-lite"/>
    </source>
</evidence>